<accession>A0AAD7AJJ0</accession>
<reference evidence="2" key="1">
    <citation type="submission" date="2023-03" db="EMBL/GenBank/DDBJ databases">
        <title>Massive genome expansion in bonnet fungi (Mycena s.s.) driven by repeated elements and novel gene families across ecological guilds.</title>
        <authorList>
            <consortium name="Lawrence Berkeley National Laboratory"/>
            <person name="Harder C.B."/>
            <person name="Miyauchi S."/>
            <person name="Viragh M."/>
            <person name="Kuo A."/>
            <person name="Thoen E."/>
            <person name="Andreopoulos B."/>
            <person name="Lu D."/>
            <person name="Skrede I."/>
            <person name="Drula E."/>
            <person name="Henrissat B."/>
            <person name="Morin E."/>
            <person name="Kohler A."/>
            <person name="Barry K."/>
            <person name="LaButti K."/>
            <person name="Morin E."/>
            <person name="Salamov A."/>
            <person name="Lipzen A."/>
            <person name="Mereny Z."/>
            <person name="Hegedus B."/>
            <person name="Baldrian P."/>
            <person name="Stursova M."/>
            <person name="Weitz H."/>
            <person name="Taylor A."/>
            <person name="Grigoriev I.V."/>
            <person name="Nagy L.G."/>
            <person name="Martin F."/>
            <person name="Kauserud H."/>
        </authorList>
    </citation>
    <scope>NUCLEOTIDE SEQUENCE</scope>
    <source>
        <strain evidence="2">CBHHK002</strain>
    </source>
</reference>
<gene>
    <name evidence="2" type="ORF">DFH08DRAFT_1031026</name>
</gene>
<evidence type="ECO:0000256" key="1">
    <source>
        <dbReference type="SAM" id="MobiDB-lite"/>
    </source>
</evidence>
<dbReference type="AlphaFoldDB" id="A0AAD7AJJ0"/>
<dbReference type="Proteomes" id="UP001218218">
    <property type="component" value="Unassembled WGS sequence"/>
</dbReference>
<evidence type="ECO:0000313" key="2">
    <source>
        <dbReference type="EMBL" id="KAJ7360807.1"/>
    </source>
</evidence>
<name>A0AAD7AJJ0_9AGAR</name>
<sequence length="326" mass="35956">MSATDLSFDDMMHLPLDLSPLKAPSVIDSPLPRTVSISPLRESPTPLPTSTLVVRRKRPVEDMTQYAGDVTRVHKLVKVDHDELTSFSNLGRAEQAITMMGHILALKHQQSLIQPAEVAWVVPKRLHTKIDEHAAVLIADASIPAYRNDKIGPSKLLMDIVLANPGWGFSAHMKLEKDAMNTLSSEISRVLTGKRNLVKATTSWPGSLDIIELLNLIISKLKVRVKVDLRLCRHVAVLRKLITETTDAKYWGAVDTKLANVRATHPDPAKQSKWIKVCILDLDLVQYKHVDLKDLTSGPVVPAVPVAGPSTLPTASHDDDDDDSNM</sequence>
<dbReference type="EMBL" id="JARIHO010000005">
    <property type="protein sequence ID" value="KAJ7360807.1"/>
    <property type="molecule type" value="Genomic_DNA"/>
</dbReference>
<comment type="caution">
    <text evidence="2">The sequence shown here is derived from an EMBL/GenBank/DDBJ whole genome shotgun (WGS) entry which is preliminary data.</text>
</comment>
<proteinExistence type="predicted"/>
<evidence type="ECO:0000313" key="3">
    <source>
        <dbReference type="Proteomes" id="UP001218218"/>
    </source>
</evidence>
<feature type="region of interest" description="Disordered" evidence="1">
    <location>
        <begin position="304"/>
        <end position="326"/>
    </location>
</feature>
<keyword evidence="3" id="KW-1185">Reference proteome</keyword>
<organism evidence="2 3">
    <name type="scientific">Mycena albidolilacea</name>
    <dbReference type="NCBI Taxonomy" id="1033008"/>
    <lineage>
        <taxon>Eukaryota</taxon>
        <taxon>Fungi</taxon>
        <taxon>Dikarya</taxon>
        <taxon>Basidiomycota</taxon>
        <taxon>Agaricomycotina</taxon>
        <taxon>Agaricomycetes</taxon>
        <taxon>Agaricomycetidae</taxon>
        <taxon>Agaricales</taxon>
        <taxon>Marasmiineae</taxon>
        <taxon>Mycenaceae</taxon>
        <taxon>Mycena</taxon>
    </lineage>
</organism>
<protein>
    <submittedName>
        <fullName evidence="2">Uncharacterized protein</fullName>
    </submittedName>
</protein>